<dbReference type="Gramene" id="PGSC0003DMT400089489">
    <property type="protein sequence ID" value="PGSC0003DMT400089489"/>
    <property type="gene ID" value="PGSC0003DMG400039060"/>
</dbReference>
<evidence type="ECO:0000313" key="2">
    <source>
        <dbReference type="Proteomes" id="UP000011115"/>
    </source>
</evidence>
<protein>
    <submittedName>
        <fullName evidence="1">Uncharacterized protein</fullName>
    </submittedName>
</protein>
<dbReference type="AlphaFoldDB" id="M1DI97"/>
<organism evidence="1 2">
    <name type="scientific">Solanum tuberosum</name>
    <name type="common">Potato</name>
    <dbReference type="NCBI Taxonomy" id="4113"/>
    <lineage>
        <taxon>Eukaryota</taxon>
        <taxon>Viridiplantae</taxon>
        <taxon>Streptophyta</taxon>
        <taxon>Embryophyta</taxon>
        <taxon>Tracheophyta</taxon>
        <taxon>Spermatophyta</taxon>
        <taxon>Magnoliopsida</taxon>
        <taxon>eudicotyledons</taxon>
        <taxon>Gunneridae</taxon>
        <taxon>Pentapetalae</taxon>
        <taxon>asterids</taxon>
        <taxon>lamiids</taxon>
        <taxon>Solanales</taxon>
        <taxon>Solanaceae</taxon>
        <taxon>Solanoideae</taxon>
        <taxon>Solaneae</taxon>
        <taxon>Solanum</taxon>
    </lineage>
</organism>
<dbReference type="PaxDb" id="4113-PGSC0003DMT400089489"/>
<dbReference type="Proteomes" id="UP000011115">
    <property type="component" value="Unassembled WGS sequence"/>
</dbReference>
<accession>M1DI97</accession>
<sequence>MAKIMTQLDILSKNVMGAGTRSVNAVGFGCVNPDGAMFEALCIEEVNFLAKQGGGYCANYPTQGGNQRWNRDEVQIDKLNVQSATCQRAWRARPRPPLDSSKFEIGVCKTRQAQEKIGVSPKGTASQNYSVTRRLLLSIADLNFSFRAWHPGTFGIWIEGQSMDTIEHKEARQLKERRKEGLRIA</sequence>
<name>M1DI97_SOLTU</name>
<dbReference type="HOGENOM" id="CLU_1463695_0_0_1"/>
<reference evidence="2" key="1">
    <citation type="journal article" date="2011" name="Nature">
        <title>Genome sequence and analysis of the tuber crop potato.</title>
        <authorList>
            <consortium name="The Potato Genome Sequencing Consortium"/>
        </authorList>
    </citation>
    <scope>NUCLEOTIDE SEQUENCE [LARGE SCALE GENOMIC DNA]</scope>
    <source>
        <strain evidence="2">cv. DM1-3 516 R44</strain>
    </source>
</reference>
<evidence type="ECO:0000313" key="1">
    <source>
        <dbReference type="EnsemblPlants" id="PGSC0003DMT400089489"/>
    </source>
</evidence>
<dbReference type="InParanoid" id="M1DI97"/>
<keyword evidence="2" id="KW-1185">Reference proteome</keyword>
<reference evidence="1" key="2">
    <citation type="submission" date="2015-06" db="UniProtKB">
        <authorList>
            <consortium name="EnsemblPlants"/>
        </authorList>
    </citation>
    <scope>IDENTIFICATION</scope>
    <source>
        <strain evidence="1">DM1-3 516 R44</strain>
    </source>
</reference>
<dbReference type="EnsemblPlants" id="PGSC0003DMT400089489">
    <property type="protein sequence ID" value="PGSC0003DMT400089489"/>
    <property type="gene ID" value="PGSC0003DMG400039060"/>
</dbReference>
<proteinExistence type="predicted"/>